<dbReference type="AlphaFoldDB" id="A0A0E0B1W7"/>
<name>A0A0E0B1W7_9ORYZ</name>
<dbReference type="HOGENOM" id="CLU_2487077_0_0_1"/>
<dbReference type="EnsemblPlants" id="OGLUM09G07530.1">
    <property type="protein sequence ID" value="OGLUM09G07530.1"/>
    <property type="gene ID" value="OGLUM09G07530"/>
</dbReference>
<evidence type="ECO:0000313" key="1">
    <source>
        <dbReference type="EnsemblPlants" id="OGLUM09G07530.1"/>
    </source>
</evidence>
<dbReference type="Gramene" id="OGLUM09G07530.1">
    <property type="protein sequence ID" value="OGLUM09G07530.1"/>
    <property type="gene ID" value="OGLUM09G07530"/>
</dbReference>
<reference evidence="1" key="2">
    <citation type="submission" date="2018-05" db="EMBL/GenBank/DDBJ databases">
        <title>OgluRS3 (Oryza glumaepatula Reference Sequence Version 3).</title>
        <authorList>
            <person name="Zhang J."/>
            <person name="Kudrna D."/>
            <person name="Lee S."/>
            <person name="Talag J."/>
            <person name="Welchert J."/>
            <person name="Wing R.A."/>
        </authorList>
    </citation>
    <scope>NUCLEOTIDE SEQUENCE [LARGE SCALE GENOMIC DNA]</scope>
</reference>
<proteinExistence type="predicted"/>
<organism evidence="1">
    <name type="scientific">Oryza glumipatula</name>
    <dbReference type="NCBI Taxonomy" id="40148"/>
    <lineage>
        <taxon>Eukaryota</taxon>
        <taxon>Viridiplantae</taxon>
        <taxon>Streptophyta</taxon>
        <taxon>Embryophyta</taxon>
        <taxon>Tracheophyta</taxon>
        <taxon>Spermatophyta</taxon>
        <taxon>Magnoliopsida</taxon>
        <taxon>Liliopsida</taxon>
        <taxon>Poales</taxon>
        <taxon>Poaceae</taxon>
        <taxon>BOP clade</taxon>
        <taxon>Oryzoideae</taxon>
        <taxon>Oryzeae</taxon>
        <taxon>Oryzinae</taxon>
        <taxon>Oryza</taxon>
    </lineage>
</organism>
<keyword evidence="2" id="KW-1185">Reference proteome</keyword>
<evidence type="ECO:0000313" key="2">
    <source>
        <dbReference type="Proteomes" id="UP000026961"/>
    </source>
</evidence>
<protein>
    <submittedName>
        <fullName evidence="1">Uncharacterized protein</fullName>
    </submittedName>
</protein>
<dbReference type="Proteomes" id="UP000026961">
    <property type="component" value="Chromosome 9"/>
</dbReference>
<sequence length="87" mass="8931">MAKSALEGEEDAAAAAAGGSAVFDEAAVVFAALRGAMVHVGGGRVAVAEAYRGHALRGKRRRAVSVPDLIWEIIRGPVVIEFGTSGR</sequence>
<reference evidence="1" key="1">
    <citation type="submission" date="2015-04" db="UniProtKB">
        <authorList>
            <consortium name="EnsemblPlants"/>
        </authorList>
    </citation>
    <scope>IDENTIFICATION</scope>
</reference>
<accession>A0A0E0B1W7</accession>